<organism evidence="2 3">
    <name type="scientific">Acinetobacter haemolyticus</name>
    <dbReference type="NCBI Taxonomy" id="29430"/>
    <lineage>
        <taxon>Bacteria</taxon>
        <taxon>Pseudomonadati</taxon>
        <taxon>Pseudomonadota</taxon>
        <taxon>Gammaproteobacteria</taxon>
        <taxon>Moraxellales</taxon>
        <taxon>Moraxellaceae</taxon>
        <taxon>Acinetobacter</taxon>
    </lineage>
</organism>
<name>A0A857IGM6_ACIHA</name>
<dbReference type="Pfam" id="PF07963">
    <property type="entry name" value="N_methyl"/>
    <property type="match status" value="1"/>
</dbReference>
<dbReference type="Pfam" id="PF16074">
    <property type="entry name" value="PilW"/>
    <property type="match status" value="1"/>
</dbReference>
<dbReference type="EMBL" id="CP031976">
    <property type="protein sequence ID" value="QHI12227.1"/>
    <property type="molecule type" value="Genomic_DNA"/>
</dbReference>
<evidence type="ECO:0000313" key="2">
    <source>
        <dbReference type="EMBL" id="QHI12227.1"/>
    </source>
</evidence>
<dbReference type="NCBIfam" id="TIGR02532">
    <property type="entry name" value="IV_pilin_GFxxxE"/>
    <property type="match status" value="1"/>
</dbReference>
<evidence type="ECO:0000256" key="1">
    <source>
        <dbReference type="SAM" id="Phobius"/>
    </source>
</evidence>
<dbReference type="InterPro" id="IPR012902">
    <property type="entry name" value="N_methyl_site"/>
</dbReference>
<accession>A0A857IGM6</accession>
<dbReference type="AlphaFoldDB" id="A0A857IGM6"/>
<evidence type="ECO:0000313" key="3">
    <source>
        <dbReference type="Proteomes" id="UP000463868"/>
    </source>
</evidence>
<sequence>MKKSLTNCFKHSSSSCARNPRTRSLASLRNDVPHSSSGHYEHSSPSCARTKFHFVNPRSGFTLIELMISLALGLIIVAAAIQLFIAGVTSYKLQKAMSHIQDSASLGLNFIVEDIRKANLSAPIPAVNDQIEYAGIILTPKNVGEKINLNCTACFDEEEDEDQPLKRYQRANLNNTTENDQLLIRYQAQQEGFDCSGNELKKDIFVVQRYYVDPAETNGRRSLRCQAAQYTHTNLDSKSKDDQLLLDWKSSQVILPNVDYFVVRYGWMDGGLNDESSKIQYGSLDTYLTQSVRKNIDGVMQDVSPHIHAIQIGVLVQSTDTTGNQSIAKERNSRAFQVLGSEVELDKKYQNGHLRQAVNQTISLRNAMGWVSEGCKADVDDCTGGNET</sequence>
<protein>
    <submittedName>
        <fullName evidence="2">Prepilin-type N-terminal cleavage/methylation domain-containing protein</fullName>
    </submittedName>
</protein>
<gene>
    <name evidence="2" type="ORF">AhaeAN43_01940</name>
</gene>
<dbReference type="InterPro" id="IPR032092">
    <property type="entry name" value="PilW"/>
</dbReference>
<dbReference type="Proteomes" id="UP000463868">
    <property type="component" value="Chromosome"/>
</dbReference>
<keyword evidence="1" id="KW-0812">Transmembrane</keyword>
<dbReference type="RefSeq" id="WP_160126468.1">
    <property type="nucleotide sequence ID" value="NZ_CP031976.1"/>
</dbReference>
<keyword evidence="1" id="KW-1133">Transmembrane helix</keyword>
<proteinExistence type="predicted"/>
<reference evidence="2 3" key="1">
    <citation type="submission" date="2018-08" db="EMBL/GenBank/DDBJ databases">
        <title>Analysis of the genomic diversity of Mexican Acinetobacter haemolyticus clinical isolates.</title>
        <authorList>
            <person name="Castro-Jaimes S."/>
            <person name="Cevallos M.A."/>
        </authorList>
    </citation>
    <scope>NUCLEOTIDE SEQUENCE [LARGE SCALE GENOMIC DNA]</scope>
    <source>
        <strain evidence="2 3">AN43</strain>
    </source>
</reference>
<keyword evidence="1" id="KW-0472">Membrane</keyword>
<dbReference type="PROSITE" id="PS00409">
    <property type="entry name" value="PROKAR_NTER_METHYL"/>
    <property type="match status" value="1"/>
</dbReference>
<dbReference type="GO" id="GO:0043683">
    <property type="term" value="P:type IV pilus assembly"/>
    <property type="evidence" value="ECO:0007669"/>
    <property type="project" value="InterPro"/>
</dbReference>
<feature type="transmembrane region" description="Helical" evidence="1">
    <location>
        <begin position="66"/>
        <end position="88"/>
    </location>
</feature>